<keyword evidence="13 15" id="KW-0472">Membrane</keyword>
<dbReference type="AlphaFoldDB" id="A0A7R9MC24"/>
<keyword evidence="12" id="KW-0443">Lipid metabolism</keyword>
<dbReference type="PANTHER" id="PTHR24302:SF47">
    <property type="entry name" value="CYTOCHROME P450"/>
    <property type="match status" value="1"/>
</dbReference>
<evidence type="ECO:0000256" key="13">
    <source>
        <dbReference type="ARBA" id="ARBA00023136"/>
    </source>
</evidence>
<keyword evidence="6" id="KW-0256">Endoplasmic reticulum</keyword>
<dbReference type="GO" id="GO:0006631">
    <property type="term" value="P:fatty acid metabolic process"/>
    <property type="evidence" value="ECO:0007669"/>
    <property type="project" value="UniProtKB-KW"/>
</dbReference>
<evidence type="ECO:0000256" key="10">
    <source>
        <dbReference type="ARBA" id="ARBA00023004"/>
    </source>
</evidence>
<dbReference type="GO" id="GO:0016829">
    <property type="term" value="F:lyase activity"/>
    <property type="evidence" value="ECO:0007669"/>
    <property type="project" value="UniProtKB-KW"/>
</dbReference>
<dbReference type="Proteomes" id="UP000728032">
    <property type="component" value="Unassembled WGS sequence"/>
</dbReference>
<gene>
    <name evidence="16" type="ORF">ONB1V03_LOCUS13906</name>
</gene>
<evidence type="ECO:0000256" key="15">
    <source>
        <dbReference type="SAM" id="Phobius"/>
    </source>
</evidence>
<comment type="similarity">
    <text evidence="2">Belongs to the cytochrome P450 family.</text>
</comment>
<dbReference type="GO" id="GO:0005789">
    <property type="term" value="C:endoplasmic reticulum membrane"/>
    <property type="evidence" value="ECO:0007669"/>
    <property type="project" value="UniProtKB-SubCell"/>
</dbReference>
<evidence type="ECO:0000256" key="12">
    <source>
        <dbReference type="ARBA" id="ARBA00023098"/>
    </source>
</evidence>
<feature type="transmembrane region" description="Helical" evidence="15">
    <location>
        <begin position="15"/>
        <end position="35"/>
    </location>
</feature>
<dbReference type="InterPro" id="IPR001128">
    <property type="entry name" value="Cyt_P450"/>
</dbReference>
<dbReference type="InterPro" id="IPR036396">
    <property type="entry name" value="Cyt_P450_sf"/>
</dbReference>
<dbReference type="GO" id="GO:0008395">
    <property type="term" value="F:steroid hydroxylase activity"/>
    <property type="evidence" value="ECO:0007669"/>
    <property type="project" value="TreeGrafter"/>
</dbReference>
<evidence type="ECO:0000313" key="16">
    <source>
        <dbReference type="EMBL" id="CAD7657276.1"/>
    </source>
</evidence>
<dbReference type="GO" id="GO:0020037">
    <property type="term" value="F:heme binding"/>
    <property type="evidence" value="ECO:0007669"/>
    <property type="project" value="InterPro"/>
</dbReference>
<evidence type="ECO:0000313" key="17">
    <source>
        <dbReference type="Proteomes" id="UP000728032"/>
    </source>
</evidence>
<keyword evidence="9" id="KW-0560">Oxidoreductase</keyword>
<evidence type="ECO:0000256" key="14">
    <source>
        <dbReference type="ARBA" id="ARBA00023239"/>
    </source>
</evidence>
<evidence type="ECO:0000256" key="4">
    <source>
        <dbReference type="ARBA" id="ARBA00022692"/>
    </source>
</evidence>
<evidence type="ECO:0000256" key="6">
    <source>
        <dbReference type="ARBA" id="ARBA00022824"/>
    </source>
</evidence>
<keyword evidence="17" id="KW-1185">Reference proteome</keyword>
<keyword evidence="5" id="KW-0479">Metal-binding</keyword>
<keyword evidence="14" id="KW-0456">Lyase</keyword>
<evidence type="ECO:0000256" key="11">
    <source>
        <dbReference type="ARBA" id="ARBA00023033"/>
    </source>
</evidence>
<dbReference type="Pfam" id="PF00067">
    <property type="entry name" value="p450"/>
    <property type="match status" value="1"/>
</dbReference>
<dbReference type="InterPro" id="IPR050705">
    <property type="entry name" value="Cytochrome_P450_3A"/>
</dbReference>
<keyword evidence="8 15" id="KW-1133">Transmembrane helix</keyword>
<accession>A0A7R9MC24</accession>
<proteinExistence type="inferred from homology"/>
<keyword evidence="4 15" id="KW-0812">Transmembrane</keyword>
<evidence type="ECO:0000256" key="8">
    <source>
        <dbReference type="ARBA" id="ARBA00022989"/>
    </source>
</evidence>
<evidence type="ECO:0000256" key="9">
    <source>
        <dbReference type="ARBA" id="ARBA00023002"/>
    </source>
</evidence>
<reference evidence="16" key="1">
    <citation type="submission" date="2020-11" db="EMBL/GenBank/DDBJ databases">
        <authorList>
            <person name="Tran Van P."/>
        </authorList>
    </citation>
    <scope>NUCLEOTIDE SEQUENCE</scope>
</reference>
<evidence type="ECO:0000256" key="5">
    <source>
        <dbReference type="ARBA" id="ARBA00022723"/>
    </source>
</evidence>
<dbReference type="PANTHER" id="PTHR24302">
    <property type="entry name" value="CYTOCHROME P450 FAMILY 3"/>
    <property type="match status" value="1"/>
</dbReference>
<evidence type="ECO:0000256" key="1">
    <source>
        <dbReference type="ARBA" id="ARBA00004586"/>
    </source>
</evidence>
<dbReference type="EMBL" id="OC927531">
    <property type="protein sequence ID" value="CAD7657276.1"/>
    <property type="molecule type" value="Genomic_DNA"/>
</dbReference>
<keyword evidence="7" id="KW-0276">Fatty acid metabolism</keyword>
<dbReference type="Gene3D" id="1.10.630.10">
    <property type="entry name" value="Cytochrome P450"/>
    <property type="match status" value="1"/>
</dbReference>
<dbReference type="OrthoDB" id="8251073at2759"/>
<dbReference type="GO" id="GO:0016705">
    <property type="term" value="F:oxidoreductase activity, acting on paired donors, with incorporation or reduction of molecular oxygen"/>
    <property type="evidence" value="ECO:0007669"/>
    <property type="project" value="InterPro"/>
</dbReference>
<evidence type="ECO:0000256" key="3">
    <source>
        <dbReference type="ARBA" id="ARBA00022617"/>
    </source>
</evidence>
<organism evidence="16">
    <name type="scientific">Oppiella nova</name>
    <dbReference type="NCBI Taxonomy" id="334625"/>
    <lineage>
        <taxon>Eukaryota</taxon>
        <taxon>Metazoa</taxon>
        <taxon>Ecdysozoa</taxon>
        <taxon>Arthropoda</taxon>
        <taxon>Chelicerata</taxon>
        <taxon>Arachnida</taxon>
        <taxon>Acari</taxon>
        <taxon>Acariformes</taxon>
        <taxon>Sarcoptiformes</taxon>
        <taxon>Oribatida</taxon>
        <taxon>Brachypylina</taxon>
        <taxon>Oppioidea</taxon>
        <taxon>Oppiidae</taxon>
        <taxon>Oppiella</taxon>
    </lineage>
</organism>
<dbReference type="SUPFAM" id="SSF48264">
    <property type="entry name" value="Cytochrome P450"/>
    <property type="match status" value="1"/>
</dbReference>
<keyword evidence="3" id="KW-0349">Heme</keyword>
<evidence type="ECO:0000256" key="2">
    <source>
        <dbReference type="ARBA" id="ARBA00010617"/>
    </source>
</evidence>
<keyword evidence="10" id="KW-0408">Iron</keyword>
<sequence>MSLLLGSVLAPIYETYEWCLIGLIVAVIAYYYFWWRNALSYWKDRHIPGPKPIPIVGNYLNNALKVRPFVEMEWYKTYGKVYGLYILSKPRLTVADPELIKQILVKDFDAFRNRQSRPGVMDWSSRICPELGMTTENGSGL</sequence>
<evidence type="ECO:0008006" key="18">
    <source>
        <dbReference type="Google" id="ProtNLM"/>
    </source>
</evidence>
<name>A0A7R9MC24_9ACAR</name>
<comment type="subcellular location">
    <subcellularLocation>
        <location evidence="1">Endoplasmic reticulum membrane</location>
    </subcellularLocation>
</comment>
<evidence type="ECO:0000256" key="7">
    <source>
        <dbReference type="ARBA" id="ARBA00022832"/>
    </source>
</evidence>
<keyword evidence="11" id="KW-0503">Monooxygenase</keyword>
<dbReference type="GO" id="GO:0005506">
    <property type="term" value="F:iron ion binding"/>
    <property type="evidence" value="ECO:0007669"/>
    <property type="project" value="InterPro"/>
</dbReference>
<dbReference type="EMBL" id="CAJPVJ010012706">
    <property type="protein sequence ID" value="CAG2174462.1"/>
    <property type="molecule type" value="Genomic_DNA"/>
</dbReference>
<protein>
    <recommendedName>
        <fullName evidence="18">Cytochrome P450</fullName>
    </recommendedName>
</protein>